<dbReference type="AlphaFoldDB" id="A0AAD9NSC8"/>
<feature type="compositionally biased region" description="Basic and acidic residues" evidence="1">
    <location>
        <begin position="217"/>
        <end position="243"/>
    </location>
</feature>
<dbReference type="PANTHER" id="PTHR47027">
    <property type="entry name" value="REVERSE TRANSCRIPTASE DOMAIN-CONTAINING PROTEIN"/>
    <property type="match status" value="1"/>
</dbReference>
<dbReference type="EMBL" id="JAODUO010000522">
    <property type="protein sequence ID" value="KAK2178943.1"/>
    <property type="molecule type" value="Genomic_DNA"/>
</dbReference>
<accession>A0AAD9NSC8</accession>
<dbReference type="PANTHER" id="PTHR47027:SF20">
    <property type="entry name" value="REVERSE TRANSCRIPTASE-LIKE PROTEIN WITH RNA-DIRECTED DNA POLYMERASE DOMAIN"/>
    <property type="match status" value="1"/>
</dbReference>
<dbReference type="Proteomes" id="UP001209878">
    <property type="component" value="Unassembled WGS sequence"/>
</dbReference>
<organism evidence="2 3">
    <name type="scientific">Ridgeia piscesae</name>
    <name type="common">Tubeworm</name>
    <dbReference type="NCBI Taxonomy" id="27915"/>
    <lineage>
        <taxon>Eukaryota</taxon>
        <taxon>Metazoa</taxon>
        <taxon>Spiralia</taxon>
        <taxon>Lophotrochozoa</taxon>
        <taxon>Annelida</taxon>
        <taxon>Polychaeta</taxon>
        <taxon>Sedentaria</taxon>
        <taxon>Canalipalpata</taxon>
        <taxon>Sabellida</taxon>
        <taxon>Siboglinidae</taxon>
        <taxon>Ridgeia</taxon>
    </lineage>
</organism>
<reference evidence="2" key="1">
    <citation type="journal article" date="2023" name="Mol. Biol. Evol.">
        <title>Third-Generation Sequencing Reveals the Adaptive Role of the Epigenome in Three Deep-Sea Polychaetes.</title>
        <authorList>
            <person name="Perez M."/>
            <person name="Aroh O."/>
            <person name="Sun Y."/>
            <person name="Lan Y."/>
            <person name="Juniper S.K."/>
            <person name="Young C.R."/>
            <person name="Angers B."/>
            <person name="Qian P.Y."/>
        </authorList>
    </citation>
    <scope>NUCLEOTIDE SEQUENCE</scope>
    <source>
        <strain evidence="2">R07B-5</strain>
    </source>
</reference>
<keyword evidence="3" id="KW-1185">Reference proteome</keyword>
<comment type="caution">
    <text evidence="2">The sequence shown here is derived from an EMBL/GenBank/DDBJ whole genome shotgun (WGS) entry which is preliminary data.</text>
</comment>
<name>A0AAD9NSC8_RIDPI</name>
<evidence type="ECO:0000313" key="3">
    <source>
        <dbReference type="Proteomes" id="UP001209878"/>
    </source>
</evidence>
<feature type="region of interest" description="Disordered" evidence="1">
    <location>
        <begin position="210"/>
        <end position="243"/>
    </location>
</feature>
<evidence type="ECO:0000256" key="1">
    <source>
        <dbReference type="SAM" id="MobiDB-lite"/>
    </source>
</evidence>
<proteinExistence type="predicted"/>
<evidence type="ECO:0000313" key="2">
    <source>
        <dbReference type="EMBL" id="KAK2178943.1"/>
    </source>
</evidence>
<sequence length="243" mass="27693">MADALNDREGTVSIGSRTITNLRFANDIDGLTGREEELADFMERPDKTFTVFGMQVNAEKTKLMTNNTNGISTDIRITGEKLDCVNSFKYLGPIIADEGSKPEIIARIAQTTAALTQIKTIWNDRKIALSSKIGLMRSLVMSIFLCTCEYWTLTADTERRIQAIEMKCLRKLTYSDSAIHWAPRRPLDHSKATQTEMVRVYNKIYRACQDNPAGHSTKREKERQTEKEMGGQHPRMDWRWAPP</sequence>
<protein>
    <recommendedName>
        <fullName evidence="4">Reverse transcriptase domain-containing protein</fullName>
    </recommendedName>
</protein>
<gene>
    <name evidence="2" type="ORF">NP493_522g01010</name>
</gene>
<evidence type="ECO:0008006" key="4">
    <source>
        <dbReference type="Google" id="ProtNLM"/>
    </source>
</evidence>